<dbReference type="VEuPathDB" id="FungiDB:PC110_g8281"/>
<dbReference type="Proteomes" id="UP000688947">
    <property type="component" value="Unassembled WGS sequence"/>
</dbReference>
<dbReference type="OrthoDB" id="120898at2759"/>
<evidence type="ECO:0000313" key="2">
    <source>
        <dbReference type="Proteomes" id="UP000688947"/>
    </source>
</evidence>
<comment type="caution">
    <text evidence="1">The sequence shown here is derived from an EMBL/GenBank/DDBJ whole genome shotgun (WGS) entry which is preliminary data.</text>
</comment>
<name>A0A8T1UCG8_9STRA</name>
<accession>A0A8T1UCG8</accession>
<organism evidence="1 2">
    <name type="scientific">Phytophthora cactorum</name>
    <dbReference type="NCBI Taxonomy" id="29920"/>
    <lineage>
        <taxon>Eukaryota</taxon>
        <taxon>Sar</taxon>
        <taxon>Stramenopiles</taxon>
        <taxon>Oomycota</taxon>
        <taxon>Peronosporomycetes</taxon>
        <taxon>Peronosporales</taxon>
        <taxon>Peronosporaceae</taxon>
        <taxon>Phytophthora</taxon>
    </lineage>
</organism>
<dbReference type="VEuPathDB" id="FungiDB:PC110_g8282"/>
<protein>
    <submittedName>
        <fullName evidence="1">Uncharacterized protein</fullName>
    </submittedName>
</protein>
<proteinExistence type="predicted"/>
<sequence length="285" mass="32188">MSHSQIHFQQQQRNQDTMNPSMMATRNALPLSNPATLMHIREKTADTETTTSTADVAFLKSRDSTGARLSRKMEKLFSSRKAERRQNAVDLPAKKSAFYRHDCYDDFAGDMDSRFNFSSLRSILLHIWQRQRMMVAPKWERPEASHFAICTASQQQPPSLQPPSLQSPTTTMNAHTRFALPVNTHANLKLLHDKAQANADDTTGKTDNQVAEVTVTKQQRRASKFSQKMKMLFPGKKTKAEPASEEDQTLGGGPARRLACIRTDGSALAINEHSKFETMLRFHDL</sequence>
<reference evidence="1" key="1">
    <citation type="submission" date="2021-01" db="EMBL/GenBank/DDBJ databases">
        <title>Phytophthora aleatoria, a newly-described species from Pinus radiata is distinct from Phytophthora cactorum isolates based on comparative genomics.</title>
        <authorList>
            <person name="Mcdougal R."/>
            <person name="Panda P."/>
            <person name="Williams N."/>
            <person name="Studholme D.J."/>
        </authorList>
    </citation>
    <scope>NUCLEOTIDE SEQUENCE</scope>
    <source>
        <strain evidence="1">NZFS 3830</strain>
    </source>
</reference>
<evidence type="ECO:0000313" key="1">
    <source>
        <dbReference type="EMBL" id="KAG6956990.1"/>
    </source>
</evidence>
<gene>
    <name evidence="1" type="ORF">JG687_00010256</name>
</gene>
<dbReference type="AlphaFoldDB" id="A0A8T1UCG8"/>
<dbReference type="EMBL" id="JAENGZ010000573">
    <property type="protein sequence ID" value="KAG6956990.1"/>
    <property type="molecule type" value="Genomic_DNA"/>
</dbReference>